<accession>A0A917HYN6</accession>
<sequence length="303" mass="36141">MDEFLKKYKYVSEILSKYGWFINGEIIGGDFERIKILCKEIESNKYTKNICNDKINHLLTPIIFNPYSRAFVVYRFITLPHLNKFSHIVDKATFHYYKKDLLSAINCLTPAIEGILLSYYDWNINNGFRKPSLIKLIDNFCNTENHFKPEWRNIYNNSLKNCLKNWFYSNTDNFDFESSNLNRHYISHSLGNENYYSINECNRMFSIVNLLCEIVAIENEYFPAFIPEKIPEIDNRVNLYYELIWKKTSLEKSLIEEEKLLNQNKFYVSQHSLLNFKEIVFAENKRHNDFLDSINLKKKGKSI</sequence>
<reference evidence="1" key="2">
    <citation type="submission" date="2020-09" db="EMBL/GenBank/DDBJ databases">
        <authorList>
            <person name="Sun Q."/>
            <person name="Zhou Y."/>
        </authorList>
    </citation>
    <scope>NUCLEOTIDE SEQUENCE</scope>
    <source>
        <strain evidence="1">CGMCC 1.15763</strain>
    </source>
</reference>
<protein>
    <submittedName>
        <fullName evidence="1">Uncharacterized protein</fullName>
    </submittedName>
</protein>
<organism evidence="1 2">
    <name type="scientific">Polaribacter pacificus</name>
    <dbReference type="NCBI Taxonomy" id="1775173"/>
    <lineage>
        <taxon>Bacteria</taxon>
        <taxon>Pseudomonadati</taxon>
        <taxon>Bacteroidota</taxon>
        <taxon>Flavobacteriia</taxon>
        <taxon>Flavobacteriales</taxon>
        <taxon>Flavobacteriaceae</taxon>
    </lineage>
</organism>
<gene>
    <name evidence="1" type="ORF">GCM10011416_12470</name>
</gene>
<name>A0A917HYN6_9FLAO</name>
<evidence type="ECO:0000313" key="1">
    <source>
        <dbReference type="EMBL" id="GGG96221.1"/>
    </source>
</evidence>
<comment type="caution">
    <text evidence="1">The sequence shown here is derived from an EMBL/GenBank/DDBJ whole genome shotgun (WGS) entry which is preliminary data.</text>
</comment>
<dbReference type="Proteomes" id="UP000633278">
    <property type="component" value="Unassembled WGS sequence"/>
</dbReference>
<dbReference type="EMBL" id="BMJW01000001">
    <property type="protein sequence ID" value="GGG96221.1"/>
    <property type="molecule type" value="Genomic_DNA"/>
</dbReference>
<evidence type="ECO:0000313" key="2">
    <source>
        <dbReference type="Proteomes" id="UP000633278"/>
    </source>
</evidence>
<keyword evidence="2" id="KW-1185">Reference proteome</keyword>
<reference evidence="1" key="1">
    <citation type="journal article" date="2014" name="Int. J. Syst. Evol. Microbiol.">
        <title>Complete genome sequence of Corynebacterium casei LMG S-19264T (=DSM 44701T), isolated from a smear-ripened cheese.</title>
        <authorList>
            <consortium name="US DOE Joint Genome Institute (JGI-PGF)"/>
            <person name="Walter F."/>
            <person name="Albersmeier A."/>
            <person name="Kalinowski J."/>
            <person name="Ruckert C."/>
        </authorList>
    </citation>
    <scope>NUCLEOTIDE SEQUENCE</scope>
    <source>
        <strain evidence="1">CGMCC 1.15763</strain>
    </source>
</reference>
<dbReference type="AlphaFoldDB" id="A0A917HYN6"/>
<proteinExistence type="predicted"/>
<dbReference type="RefSeq" id="WP_188598400.1">
    <property type="nucleotide sequence ID" value="NZ_BMJW01000001.1"/>
</dbReference>